<dbReference type="Gene3D" id="3.40.50.300">
    <property type="entry name" value="P-loop containing nucleotide triphosphate hydrolases"/>
    <property type="match status" value="1"/>
</dbReference>
<dbReference type="InterPro" id="IPR027417">
    <property type="entry name" value="P-loop_NTPase"/>
</dbReference>
<proteinExistence type="predicted"/>
<dbReference type="InterPro" id="IPR011029">
    <property type="entry name" value="DEATH-like_dom_sf"/>
</dbReference>
<dbReference type="AlphaFoldDB" id="A0A0N4TCL3"/>
<dbReference type="STRING" id="6280.A0A0N4TCL3"/>
<reference evidence="1 2" key="2">
    <citation type="submission" date="2018-11" db="EMBL/GenBank/DDBJ databases">
        <authorList>
            <consortium name="Pathogen Informatics"/>
        </authorList>
    </citation>
    <scope>NUCLEOTIDE SEQUENCE [LARGE SCALE GENOMIC DNA]</scope>
</reference>
<dbReference type="Proteomes" id="UP000278627">
    <property type="component" value="Unassembled WGS sequence"/>
</dbReference>
<evidence type="ECO:0000313" key="3">
    <source>
        <dbReference type="WBParaSite" id="BPAG_0000595101-mRNA-1"/>
    </source>
</evidence>
<keyword evidence="2" id="KW-1185">Reference proteome</keyword>
<sequence length="156" mass="18237">MQDFEPRDAIPFMCSEEIFTDDQQEVILSMTRRALRVMEFIRQYRKSANTLDPLIAYFEKYGQKHLAHVLSKNYLPEERSLLTPTALEDRLFREGNVPRLPFYRVLRVNLLEKLESLLVNLSSQDQFWLVIHGFPGCGKTFLAATVLHSHPILLSR</sequence>
<reference evidence="3" key="1">
    <citation type="submission" date="2017-02" db="UniProtKB">
        <authorList>
            <consortium name="WormBaseParasite"/>
        </authorList>
    </citation>
    <scope>IDENTIFICATION</scope>
</reference>
<name>A0A0N4TCL3_BRUPA</name>
<evidence type="ECO:0000313" key="2">
    <source>
        <dbReference type="Proteomes" id="UP000278627"/>
    </source>
</evidence>
<dbReference type="Gene3D" id="1.10.533.10">
    <property type="entry name" value="Death Domain, Fas"/>
    <property type="match status" value="1"/>
</dbReference>
<accession>A0A0N4TCL3</accession>
<gene>
    <name evidence="1" type="ORF">BPAG_LOCUS5913</name>
</gene>
<dbReference type="SUPFAM" id="SSF47986">
    <property type="entry name" value="DEATH domain"/>
    <property type="match status" value="1"/>
</dbReference>
<organism evidence="3">
    <name type="scientific">Brugia pahangi</name>
    <name type="common">Filarial nematode worm</name>
    <dbReference type="NCBI Taxonomy" id="6280"/>
    <lineage>
        <taxon>Eukaryota</taxon>
        <taxon>Metazoa</taxon>
        <taxon>Ecdysozoa</taxon>
        <taxon>Nematoda</taxon>
        <taxon>Chromadorea</taxon>
        <taxon>Rhabditida</taxon>
        <taxon>Spirurina</taxon>
        <taxon>Spiruromorpha</taxon>
        <taxon>Filarioidea</taxon>
        <taxon>Onchocercidae</taxon>
        <taxon>Brugia</taxon>
    </lineage>
</organism>
<evidence type="ECO:0000313" key="1">
    <source>
        <dbReference type="EMBL" id="VDN87099.1"/>
    </source>
</evidence>
<dbReference type="EMBL" id="UZAD01004757">
    <property type="protein sequence ID" value="VDN87099.1"/>
    <property type="molecule type" value="Genomic_DNA"/>
</dbReference>
<dbReference type="WBParaSite" id="BPAG_0000595101-mRNA-1">
    <property type="protein sequence ID" value="BPAG_0000595101-mRNA-1"/>
    <property type="gene ID" value="BPAG_0000595101"/>
</dbReference>
<protein>
    <submittedName>
        <fullName evidence="3">ATPase_AAA_core domain-containing protein</fullName>
    </submittedName>
</protein>
<dbReference type="SUPFAM" id="SSF52540">
    <property type="entry name" value="P-loop containing nucleoside triphosphate hydrolases"/>
    <property type="match status" value="1"/>
</dbReference>